<name>A0A7V7GUI6_9GAMM</name>
<dbReference type="Pfam" id="PF07963">
    <property type="entry name" value="N_methyl"/>
    <property type="match status" value="1"/>
</dbReference>
<dbReference type="InterPro" id="IPR012902">
    <property type="entry name" value="N_methyl_site"/>
</dbReference>
<keyword evidence="1" id="KW-0812">Transmembrane</keyword>
<evidence type="ECO:0000313" key="2">
    <source>
        <dbReference type="EMBL" id="KAA0694929.1"/>
    </source>
</evidence>
<organism evidence="2 3">
    <name type="scientific">Halopseudomonas laoshanensis</name>
    <dbReference type="NCBI Taxonomy" id="2268758"/>
    <lineage>
        <taxon>Bacteria</taxon>
        <taxon>Pseudomonadati</taxon>
        <taxon>Pseudomonadota</taxon>
        <taxon>Gammaproteobacteria</taxon>
        <taxon>Pseudomonadales</taxon>
        <taxon>Pseudomonadaceae</taxon>
        <taxon>Halopseudomonas</taxon>
    </lineage>
</organism>
<protein>
    <submittedName>
        <fullName evidence="2">Pilin</fullName>
    </submittedName>
</protein>
<dbReference type="PROSITE" id="PS00409">
    <property type="entry name" value="PROKAR_NTER_METHYL"/>
    <property type="match status" value="1"/>
</dbReference>
<keyword evidence="1" id="KW-0472">Membrane</keyword>
<dbReference type="Gene3D" id="3.30.700.10">
    <property type="entry name" value="Glycoprotein, Type 4 Pilin"/>
    <property type="match status" value="1"/>
</dbReference>
<dbReference type="OrthoDB" id="115249at2"/>
<dbReference type="NCBIfam" id="TIGR02532">
    <property type="entry name" value="IV_pilin_GFxxxE"/>
    <property type="match status" value="1"/>
</dbReference>
<dbReference type="SUPFAM" id="SSF54523">
    <property type="entry name" value="Pili subunits"/>
    <property type="match status" value="1"/>
</dbReference>
<proteinExistence type="predicted"/>
<dbReference type="InterPro" id="IPR045584">
    <property type="entry name" value="Pilin-like"/>
</dbReference>
<dbReference type="EMBL" id="QOVF01000002">
    <property type="protein sequence ID" value="KAA0694929.1"/>
    <property type="molecule type" value="Genomic_DNA"/>
</dbReference>
<evidence type="ECO:0000313" key="3">
    <source>
        <dbReference type="Proteomes" id="UP000463138"/>
    </source>
</evidence>
<keyword evidence="3" id="KW-1185">Reference proteome</keyword>
<comment type="caution">
    <text evidence="2">The sequence shown here is derived from an EMBL/GenBank/DDBJ whole genome shotgun (WGS) entry which is preliminary data.</text>
</comment>
<feature type="transmembrane region" description="Helical" evidence="1">
    <location>
        <begin position="6"/>
        <end position="30"/>
    </location>
</feature>
<dbReference type="RefSeq" id="WP_149332308.1">
    <property type="nucleotide sequence ID" value="NZ_QOVF01000002.1"/>
</dbReference>
<gene>
    <name evidence="2" type="ORF">DT594_08630</name>
</gene>
<dbReference type="Proteomes" id="UP000463138">
    <property type="component" value="Unassembled WGS sequence"/>
</dbReference>
<sequence length="121" mass="12539">MKSLKGFTLIELMIVIAIIGILSAIALPVYRDYPQRAANDACLAEAKAYMGGAIADAADGREPAGFIASACESGADMSIAAFNADSALTFSTKVRTNPDIVEDTLCQAGTGSCEFVNLTSP</sequence>
<keyword evidence="1" id="KW-1133">Transmembrane helix</keyword>
<accession>A0A7V7GUI6</accession>
<reference evidence="2 3" key="1">
    <citation type="submission" date="2018-07" db="EMBL/GenBank/DDBJ databases">
        <title>Pseudomonas laoshanensis sp. nov., isolated from soil.</title>
        <authorList>
            <person name="Sun J."/>
            <person name="Yu L."/>
            <person name="Wang M."/>
            <person name="Zhang C."/>
        </authorList>
    </citation>
    <scope>NUCLEOTIDE SEQUENCE [LARGE SCALE GENOMIC DNA]</scope>
    <source>
        <strain evidence="2 3">Y22</strain>
    </source>
</reference>
<evidence type="ECO:0000256" key="1">
    <source>
        <dbReference type="SAM" id="Phobius"/>
    </source>
</evidence>
<dbReference type="PANTHER" id="PTHR30093">
    <property type="entry name" value="GENERAL SECRETION PATHWAY PROTEIN G"/>
    <property type="match status" value="1"/>
</dbReference>
<dbReference type="AlphaFoldDB" id="A0A7V7GUI6"/>